<dbReference type="Pfam" id="PF00593">
    <property type="entry name" value="TonB_dep_Rec_b-barrel"/>
    <property type="match status" value="1"/>
</dbReference>
<evidence type="ECO:0000259" key="3">
    <source>
        <dbReference type="Pfam" id="PF00593"/>
    </source>
</evidence>
<accession>A0A9X1F6F3</accession>
<dbReference type="GO" id="GO:0009279">
    <property type="term" value="C:cell outer membrane"/>
    <property type="evidence" value="ECO:0007669"/>
    <property type="project" value="UniProtKB-SubCell"/>
</dbReference>
<dbReference type="RefSeq" id="WP_218405710.1">
    <property type="nucleotide sequence ID" value="NZ_JAGSPC010000004.1"/>
</dbReference>
<name>A0A9X1F6F3_9SPHN</name>
<feature type="chain" id="PRO_5040833466" evidence="2">
    <location>
        <begin position="34"/>
        <end position="1057"/>
    </location>
</feature>
<dbReference type="AlphaFoldDB" id="A0A9X1F6F3"/>
<dbReference type="Proteomes" id="UP001138681">
    <property type="component" value="Unassembled WGS sequence"/>
</dbReference>
<evidence type="ECO:0000313" key="5">
    <source>
        <dbReference type="EMBL" id="MBV7260323.1"/>
    </source>
</evidence>
<dbReference type="InterPro" id="IPR010104">
    <property type="entry name" value="TonB_rcpt_bac"/>
</dbReference>
<comment type="similarity">
    <text evidence="1">Belongs to the TonB-dependent receptor family.</text>
</comment>
<dbReference type="EMBL" id="JAGSPC010000004">
    <property type="protein sequence ID" value="MBV7260323.1"/>
    <property type="molecule type" value="Genomic_DNA"/>
</dbReference>
<keyword evidence="1" id="KW-0798">TonB box</keyword>
<feature type="signal peptide" evidence="2">
    <location>
        <begin position="1"/>
        <end position="33"/>
    </location>
</feature>
<protein>
    <submittedName>
        <fullName evidence="5">TonB-dependent receptor</fullName>
    </submittedName>
</protein>
<gene>
    <name evidence="5" type="ORF">KCG46_12150</name>
</gene>
<dbReference type="InterPro" id="IPR012910">
    <property type="entry name" value="Plug_dom"/>
</dbReference>
<comment type="subcellular location">
    <subcellularLocation>
        <location evidence="1">Cell outer membrane</location>
    </subcellularLocation>
</comment>
<evidence type="ECO:0000256" key="1">
    <source>
        <dbReference type="RuleBase" id="RU003357"/>
    </source>
</evidence>
<keyword evidence="5" id="KW-0675">Receptor</keyword>
<evidence type="ECO:0000256" key="2">
    <source>
        <dbReference type="SAM" id="SignalP"/>
    </source>
</evidence>
<feature type="domain" description="TonB-dependent receptor-like beta-barrel" evidence="3">
    <location>
        <begin position="492"/>
        <end position="1024"/>
    </location>
</feature>
<organism evidence="5 6">
    <name type="scientific">Erythrobacter crassostreae</name>
    <dbReference type="NCBI Taxonomy" id="2828328"/>
    <lineage>
        <taxon>Bacteria</taxon>
        <taxon>Pseudomonadati</taxon>
        <taxon>Pseudomonadota</taxon>
        <taxon>Alphaproteobacteria</taxon>
        <taxon>Sphingomonadales</taxon>
        <taxon>Erythrobacteraceae</taxon>
        <taxon>Erythrobacter/Porphyrobacter group</taxon>
        <taxon>Erythrobacter</taxon>
    </lineage>
</organism>
<keyword evidence="6" id="KW-1185">Reference proteome</keyword>
<reference evidence="5" key="1">
    <citation type="submission" date="2021-04" db="EMBL/GenBank/DDBJ databases">
        <authorList>
            <person name="Pira H."/>
            <person name="Risdian C."/>
            <person name="Wink J."/>
        </authorList>
    </citation>
    <scope>NUCLEOTIDE SEQUENCE</scope>
    <source>
        <strain evidence="5">WH158</strain>
    </source>
</reference>
<evidence type="ECO:0000259" key="4">
    <source>
        <dbReference type="Pfam" id="PF07715"/>
    </source>
</evidence>
<dbReference type="NCBIfam" id="TIGR01782">
    <property type="entry name" value="TonB-Xanth-Caul"/>
    <property type="match status" value="1"/>
</dbReference>
<dbReference type="Pfam" id="PF07715">
    <property type="entry name" value="Plug"/>
    <property type="match status" value="1"/>
</dbReference>
<keyword evidence="1" id="KW-0472">Membrane</keyword>
<dbReference type="InterPro" id="IPR000531">
    <property type="entry name" value="Beta-barrel_TonB"/>
</dbReference>
<dbReference type="PANTHER" id="PTHR40980">
    <property type="entry name" value="PLUG DOMAIN-CONTAINING PROTEIN"/>
    <property type="match status" value="1"/>
</dbReference>
<sequence length="1057" mass="115469">MTFRAISRGASARISISATLMAGAAFVGAPAYAQDADPDEQPVEVADGEGAILVTGIRGTIQGSIEEKRNSTEVFDALSATEIGDLPALSIGEALETLTGAGSHREQGGATEISIRGLGPFLSSTVINGRVATNGSGDRSVNFSQFPSELFSKIGIYKTQAASYVEGGVAGQIVLETIKPVDYGKQRIQGEFKLNINPDNLDIDPDQRFQKFGYRATGSYVDQFQVGDGEFGIAIGYQRNSTTNPEQEANVSNTIRACVIDPSTTSDGVFDDGNCDTSSGTIDGLRDGSVDLPFVIARNSYALRSNITEDTRDAVFGAIQYKPSPRVDINADFQYSKRLFKEQRSDLNFAEGRRIDGPGDPNTIPGVDLTFTESGALRSFTNEQRVEAVSEYLERDEEYYGGGLSLEAQVSDRLTVSLDASYSRTQRVEEAVQIRFRTEDGESIFGNTDADGNPFFPEAFESDQTPNAGRTNGTDDRIETAVLIQQNGSEGLNFITQNFDVTDYTLFANDPRLRADLEQDRFNEIWAVRGDLDYEMDGFFNSVMFGARYQELVYRDVPGARGSSDDSLSRFEETYNDTDGSGALFVANQECRTSFPEAGFLESVSGGNALVTNVDLDGNVLSSSNSFATFDALCIAQVLEREDPRGLQFDEDGVPIYLTGDFDSIDNTDVEETSWAAYLQTNFDGDLGSLPIRGNVGVRIVGTDITTRGFRSELSVLFTAADPTDPNSADEFTVVQDTDTLVTNVTRGSYTEFLPSFNLVAEFQPDLLGRLGVYRSLSRPDPSDLGNGRTFNTNNDEFTSAQQALTGGIDSVTATGNPATDPLLSWNIDAGLEWYPNDDTILAFNAYYKSFNGGFETAAVTETFNIEGNLVDLPVLTINTTDETSTIYGIEVTAAHRFSYLPAPLDGLGFKLSYNYADSNFEFEDDSLGAITTVDANNVQTTSNGLIAPSNLFGFSEHVFSGQVYYEIGDFDFQGVYKYRSDYFQQFVSTPGRVRYVDDVGVFEARMSYELNSNVRFSVEGINLFNEPRTNFRGAPDDFGAIQVYGPRYFAGVRVKF</sequence>
<dbReference type="PANTHER" id="PTHR40980:SF3">
    <property type="entry name" value="TONB-DEPENDENT RECEPTOR-LIKE BETA-BARREL DOMAIN-CONTAINING PROTEIN"/>
    <property type="match status" value="1"/>
</dbReference>
<keyword evidence="2" id="KW-0732">Signal</keyword>
<comment type="caution">
    <text evidence="5">The sequence shown here is derived from an EMBL/GenBank/DDBJ whole genome shotgun (WGS) entry which is preliminary data.</text>
</comment>
<evidence type="ECO:0000313" key="6">
    <source>
        <dbReference type="Proteomes" id="UP001138681"/>
    </source>
</evidence>
<proteinExistence type="inferred from homology"/>
<feature type="domain" description="TonB-dependent receptor plug" evidence="4">
    <location>
        <begin position="68"/>
        <end position="171"/>
    </location>
</feature>